<proteinExistence type="predicted"/>
<protein>
    <recommendedName>
        <fullName evidence="3">Aminoglycoside phosphotransferase family protein</fullName>
    </recommendedName>
</protein>
<evidence type="ECO:0008006" key="3">
    <source>
        <dbReference type="Google" id="ProtNLM"/>
    </source>
</evidence>
<reference evidence="2" key="1">
    <citation type="journal article" date="2019" name="Int. J. Syst. Evol. Microbiol.">
        <title>The Global Catalogue of Microorganisms (GCM) 10K type strain sequencing project: providing services to taxonomists for standard genome sequencing and annotation.</title>
        <authorList>
            <consortium name="The Broad Institute Genomics Platform"/>
            <consortium name="The Broad Institute Genome Sequencing Center for Infectious Disease"/>
            <person name="Wu L."/>
            <person name="Ma J."/>
        </authorList>
    </citation>
    <scope>NUCLEOTIDE SEQUENCE [LARGE SCALE GENOMIC DNA]</scope>
    <source>
        <strain evidence="2">DFY41</strain>
    </source>
</reference>
<evidence type="ECO:0000313" key="1">
    <source>
        <dbReference type="EMBL" id="MFC5179226.1"/>
    </source>
</evidence>
<name>A0ABW0BPB8_9ACTN</name>
<dbReference type="SUPFAM" id="SSF56112">
    <property type="entry name" value="Protein kinase-like (PK-like)"/>
    <property type="match status" value="1"/>
</dbReference>
<dbReference type="RefSeq" id="WP_378593183.1">
    <property type="nucleotide sequence ID" value="NZ_JBHSKD010000027.1"/>
</dbReference>
<dbReference type="EMBL" id="JBHSKD010000027">
    <property type="protein sequence ID" value="MFC5179226.1"/>
    <property type="molecule type" value="Genomic_DNA"/>
</dbReference>
<accession>A0ABW0BPB8</accession>
<dbReference type="InterPro" id="IPR011009">
    <property type="entry name" value="Kinase-like_dom_sf"/>
</dbReference>
<gene>
    <name evidence="1" type="ORF">ACFPGP_21265</name>
</gene>
<evidence type="ECO:0000313" key="2">
    <source>
        <dbReference type="Proteomes" id="UP001596087"/>
    </source>
</evidence>
<sequence>MTALEAAAAALGVPSLSVVDTLGGSARSEVWRVSAPDLPRGTAIVKHHLQPERRTWVRESAGLAAAAGTRTPRLLAVVDDPAVVVMSDLGDGPNLADLLLGTDPRAAADGVRDWAEAVALVQEETVGRVGDFAAALGDLAAHSTMAEIDALPATLEETAARHALPWSDRVTAALGEHAAPLDDPAAQRFSPGDTCPDNNVRTPAGLHLIDLEFAEVRHRAWEAAYLRVPWPTCWCAWAIPDEVALTAAAPFEASADDVDRATLLWCLLSVSWFLAGALDPTSVNSDTERRPGRWTLVLSRLDLAARLPGPAALTSWAAALRDELAARWGEHPLVLAPAFR</sequence>
<organism evidence="1 2">
    <name type="scientific">Nocardioides taihuensis</name>
    <dbReference type="NCBI Taxonomy" id="1835606"/>
    <lineage>
        <taxon>Bacteria</taxon>
        <taxon>Bacillati</taxon>
        <taxon>Actinomycetota</taxon>
        <taxon>Actinomycetes</taxon>
        <taxon>Propionibacteriales</taxon>
        <taxon>Nocardioidaceae</taxon>
        <taxon>Nocardioides</taxon>
    </lineage>
</organism>
<keyword evidence="2" id="KW-1185">Reference proteome</keyword>
<comment type="caution">
    <text evidence="1">The sequence shown here is derived from an EMBL/GenBank/DDBJ whole genome shotgun (WGS) entry which is preliminary data.</text>
</comment>
<dbReference type="Proteomes" id="UP001596087">
    <property type="component" value="Unassembled WGS sequence"/>
</dbReference>